<sequence length="91" mass="9725">MSDLGRKDFSTKASEKMTPDSSKSTVDKVTESITNTGDSVSRNTVPGEQKSTSQKAADAVSNTKHNAQHDAKTDDKSMVDKAKDAVGLNKH</sequence>
<feature type="region of interest" description="Disordered" evidence="1">
    <location>
        <begin position="1"/>
        <end position="91"/>
    </location>
</feature>
<proteinExistence type="predicted"/>
<feature type="compositionally biased region" description="Polar residues" evidence="1">
    <location>
        <begin position="31"/>
        <end position="65"/>
    </location>
</feature>
<dbReference type="Gene3D" id="6.10.280.100">
    <property type="match status" value="1"/>
</dbReference>
<evidence type="ECO:0000313" key="2">
    <source>
        <dbReference type="EMBL" id="KAK5699790.1"/>
    </source>
</evidence>
<evidence type="ECO:0000313" key="3">
    <source>
        <dbReference type="Proteomes" id="UP001310594"/>
    </source>
</evidence>
<evidence type="ECO:0000256" key="1">
    <source>
        <dbReference type="SAM" id="MobiDB-lite"/>
    </source>
</evidence>
<evidence type="ECO:0008006" key="4">
    <source>
        <dbReference type="Google" id="ProtNLM"/>
    </source>
</evidence>
<comment type="caution">
    <text evidence="2">The sequence shown here is derived from an EMBL/GenBank/DDBJ whole genome shotgun (WGS) entry which is preliminary data.</text>
</comment>
<name>A0AAN7VRF6_9PEZI</name>
<dbReference type="PIRSF" id="PIRSF002590">
    <property type="entry name" value="HSP9/HSP12_fun"/>
    <property type="match status" value="1"/>
</dbReference>
<dbReference type="Pfam" id="PF04119">
    <property type="entry name" value="HSP9_HSP12"/>
    <property type="match status" value="1"/>
</dbReference>
<feature type="compositionally biased region" description="Basic and acidic residues" evidence="1">
    <location>
        <begin position="67"/>
        <end position="84"/>
    </location>
</feature>
<dbReference type="Proteomes" id="UP001310594">
    <property type="component" value="Unassembled WGS sequence"/>
</dbReference>
<reference evidence="2" key="1">
    <citation type="submission" date="2023-08" db="EMBL/GenBank/DDBJ databases">
        <title>Black Yeasts Isolated from many extreme environments.</title>
        <authorList>
            <person name="Coleine C."/>
            <person name="Stajich J.E."/>
            <person name="Selbmann L."/>
        </authorList>
    </citation>
    <scope>NUCLEOTIDE SEQUENCE</scope>
    <source>
        <strain evidence="2">CCFEE 5810</strain>
    </source>
</reference>
<accession>A0AAN7VRF6</accession>
<dbReference type="InterPro" id="IPR007250">
    <property type="entry name" value="HSP9_HSP12"/>
</dbReference>
<feature type="compositionally biased region" description="Basic and acidic residues" evidence="1">
    <location>
        <begin position="1"/>
        <end position="18"/>
    </location>
</feature>
<protein>
    <recommendedName>
        <fullName evidence="4">Chaperone/heat shock protein Hsp12</fullName>
    </recommendedName>
</protein>
<dbReference type="EMBL" id="JAVRQU010000008">
    <property type="protein sequence ID" value="KAK5699790.1"/>
    <property type="molecule type" value="Genomic_DNA"/>
</dbReference>
<gene>
    <name evidence="2" type="ORF">LTR97_005921</name>
</gene>
<organism evidence="2 3">
    <name type="scientific">Elasticomyces elasticus</name>
    <dbReference type="NCBI Taxonomy" id="574655"/>
    <lineage>
        <taxon>Eukaryota</taxon>
        <taxon>Fungi</taxon>
        <taxon>Dikarya</taxon>
        <taxon>Ascomycota</taxon>
        <taxon>Pezizomycotina</taxon>
        <taxon>Dothideomycetes</taxon>
        <taxon>Dothideomycetidae</taxon>
        <taxon>Mycosphaerellales</taxon>
        <taxon>Teratosphaeriaceae</taxon>
        <taxon>Elasticomyces</taxon>
    </lineage>
</organism>
<dbReference type="AlphaFoldDB" id="A0AAN7VRF6"/>